<organism evidence="2 3">
    <name type="scientific">Protea cynaroides</name>
    <dbReference type="NCBI Taxonomy" id="273540"/>
    <lineage>
        <taxon>Eukaryota</taxon>
        <taxon>Viridiplantae</taxon>
        <taxon>Streptophyta</taxon>
        <taxon>Embryophyta</taxon>
        <taxon>Tracheophyta</taxon>
        <taxon>Spermatophyta</taxon>
        <taxon>Magnoliopsida</taxon>
        <taxon>Proteales</taxon>
        <taxon>Proteaceae</taxon>
        <taxon>Protea</taxon>
    </lineage>
</organism>
<proteinExistence type="predicted"/>
<evidence type="ECO:0000313" key="2">
    <source>
        <dbReference type="EMBL" id="KAJ4961677.1"/>
    </source>
</evidence>
<sequence>MKFHDYEDDYLSLKADKEEQRFKFLNAFDIISFSSVFNLSGLFNNSNKPINRERFISAESLERIMEKLRMMGEANRNFVFSLIKLNLYYRGFFHLASFIVEYPKRRTTANYSAPTPSQQSSGSQVKNKKPIAWQVWMRYVSAMNPNYRKKNESKHRREKHRAVLLMMIHSKNAEIQQSETPYNSVLHANPFISDIYN</sequence>
<accession>A0A9Q0HCN5</accession>
<dbReference type="Pfam" id="PF03822">
    <property type="entry name" value="NAF"/>
    <property type="match status" value="1"/>
</dbReference>
<dbReference type="PROSITE" id="PS50816">
    <property type="entry name" value="NAF"/>
    <property type="match status" value="1"/>
</dbReference>
<protein>
    <recommendedName>
        <fullName evidence="1">NAF domain-containing protein</fullName>
    </recommendedName>
</protein>
<dbReference type="Proteomes" id="UP001141806">
    <property type="component" value="Unassembled WGS sequence"/>
</dbReference>
<evidence type="ECO:0000313" key="3">
    <source>
        <dbReference type="Proteomes" id="UP001141806"/>
    </source>
</evidence>
<dbReference type="GO" id="GO:0007165">
    <property type="term" value="P:signal transduction"/>
    <property type="evidence" value="ECO:0007669"/>
    <property type="project" value="InterPro"/>
</dbReference>
<keyword evidence="3" id="KW-1185">Reference proteome</keyword>
<dbReference type="EMBL" id="JAMYWD010000009">
    <property type="protein sequence ID" value="KAJ4961677.1"/>
    <property type="molecule type" value="Genomic_DNA"/>
</dbReference>
<comment type="caution">
    <text evidence="2">The sequence shown here is derived from an EMBL/GenBank/DDBJ whole genome shotgun (WGS) entry which is preliminary data.</text>
</comment>
<reference evidence="2" key="1">
    <citation type="journal article" date="2023" name="Plant J.">
        <title>The genome of the king protea, Protea cynaroides.</title>
        <authorList>
            <person name="Chang J."/>
            <person name="Duong T.A."/>
            <person name="Schoeman C."/>
            <person name="Ma X."/>
            <person name="Roodt D."/>
            <person name="Barker N."/>
            <person name="Li Z."/>
            <person name="Van de Peer Y."/>
            <person name="Mizrachi E."/>
        </authorList>
    </citation>
    <scope>NUCLEOTIDE SEQUENCE</scope>
    <source>
        <tissue evidence="2">Young leaves</tissue>
    </source>
</reference>
<dbReference type="AlphaFoldDB" id="A0A9Q0HCN5"/>
<gene>
    <name evidence="2" type="ORF">NE237_021587</name>
</gene>
<dbReference type="InterPro" id="IPR004041">
    <property type="entry name" value="NAF_dom"/>
</dbReference>
<feature type="domain" description="NAF" evidence="1">
    <location>
        <begin position="20"/>
        <end position="44"/>
    </location>
</feature>
<dbReference type="InterPro" id="IPR018451">
    <property type="entry name" value="NAF/FISL_domain"/>
</dbReference>
<evidence type="ECO:0000259" key="1">
    <source>
        <dbReference type="PROSITE" id="PS50816"/>
    </source>
</evidence>
<name>A0A9Q0HCN5_9MAGN</name>
<dbReference type="Gene3D" id="3.30.310.80">
    <property type="entry name" value="Kinase associated domain 1, KA1"/>
    <property type="match status" value="1"/>
</dbReference>